<organism evidence="2 3">
    <name type="scientific">Trichuris suis</name>
    <name type="common">pig whipworm</name>
    <dbReference type="NCBI Taxonomy" id="68888"/>
    <lineage>
        <taxon>Eukaryota</taxon>
        <taxon>Metazoa</taxon>
        <taxon>Ecdysozoa</taxon>
        <taxon>Nematoda</taxon>
        <taxon>Enoplea</taxon>
        <taxon>Dorylaimia</taxon>
        <taxon>Trichinellida</taxon>
        <taxon>Trichuridae</taxon>
        <taxon>Trichuris</taxon>
    </lineage>
</organism>
<name>A0A085LQF8_9BILA</name>
<evidence type="ECO:0000256" key="1">
    <source>
        <dbReference type="SAM" id="MobiDB-lite"/>
    </source>
</evidence>
<gene>
    <name evidence="2" type="ORF">M513_11911</name>
</gene>
<accession>A0A085LQF8</accession>
<proteinExistence type="predicted"/>
<feature type="compositionally biased region" description="Basic and acidic residues" evidence="1">
    <location>
        <begin position="30"/>
        <end position="41"/>
    </location>
</feature>
<reference evidence="2 3" key="1">
    <citation type="journal article" date="2014" name="Nat. Genet.">
        <title>Genome and transcriptome of the porcine whipworm Trichuris suis.</title>
        <authorList>
            <person name="Jex A.R."/>
            <person name="Nejsum P."/>
            <person name="Schwarz E.M."/>
            <person name="Hu L."/>
            <person name="Young N.D."/>
            <person name="Hall R.S."/>
            <person name="Korhonen P.K."/>
            <person name="Liao S."/>
            <person name="Thamsborg S."/>
            <person name="Xia J."/>
            <person name="Xu P."/>
            <person name="Wang S."/>
            <person name="Scheerlinck J.P."/>
            <person name="Hofmann A."/>
            <person name="Sternberg P.W."/>
            <person name="Wang J."/>
            <person name="Gasser R.B."/>
        </authorList>
    </citation>
    <scope>NUCLEOTIDE SEQUENCE [LARGE SCALE GENOMIC DNA]</scope>
    <source>
        <strain evidence="2">DCEP-RM93M</strain>
    </source>
</reference>
<feature type="region of interest" description="Disordered" evidence="1">
    <location>
        <begin position="18"/>
        <end position="41"/>
    </location>
</feature>
<evidence type="ECO:0000313" key="2">
    <source>
        <dbReference type="EMBL" id="KFD47204.1"/>
    </source>
</evidence>
<feature type="compositionally biased region" description="Polar residues" evidence="1">
    <location>
        <begin position="18"/>
        <end position="29"/>
    </location>
</feature>
<protein>
    <submittedName>
        <fullName evidence="2">Uncharacterized protein</fullName>
    </submittedName>
</protein>
<sequence length="82" mass="8940">MAVPSTVSGDLQTAATCAVKTSSPPSSVSLHEDVFQSEKGEPKAVQAERCFIGLILDSFRRHAEITALVFPYKRRRSFSARA</sequence>
<dbReference type="Proteomes" id="UP000030764">
    <property type="component" value="Unassembled WGS sequence"/>
</dbReference>
<dbReference type="AlphaFoldDB" id="A0A085LQF8"/>
<evidence type="ECO:0000313" key="3">
    <source>
        <dbReference type="Proteomes" id="UP000030764"/>
    </source>
</evidence>
<dbReference type="EMBL" id="KL363336">
    <property type="protein sequence ID" value="KFD47204.1"/>
    <property type="molecule type" value="Genomic_DNA"/>
</dbReference>
<keyword evidence="3" id="KW-1185">Reference proteome</keyword>